<evidence type="ECO:0000256" key="1">
    <source>
        <dbReference type="ARBA" id="ARBA00008780"/>
    </source>
</evidence>
<comment type="caution">
    <text evidence="11">The sequence shown here is derived from an EMBL/GenBank/DDBJ whole genome shotgun (WGS) entry which is preliminary data.</text>
</comment>
<protein>
    <recommendedName>
        <fullName evidence="2 9">Lysophospholipase</fullName>
        <ecNumber evidence="2 9">3.1.1.5</ecNumber>
    </recommendedName>
</protein>
<evidence type="ECO:0000256" key="6">
    <source>
        <dbReference type="ARBA" id="ARBA00023098"/>
    </source>
</evidence>
<dbReference type="GO" id="GO:0046475">
    <property type="term" value="P:glycerophospholipid catabolic process"/>
    <property type="evidence" value="ECO:0007669"/>
    <property type="project" value="TreeGrafter"/>
</dbReference>
<dbReference type="Pfam" id="PF01735">
    <property type="entry name" value="PLA2_B"/>
    <property type="match status" value="2"/>
</dbReference>
<dbReference type="STRING" id="27349.A0A0L6UW38"/>
<evidence type="ECO:0000256" key="5">
    <source>
        <dbReference type="ARBA" id="ARBA00022963"/>
    </source>
</evidence>
<dbReference type="PANTHER" id="PTHR10728:SF33">
    <property type="entry name" value="LYSOPHOSPHOLIPASE 1-RELATED"/>
    <property type="match status" value="1"/>
</dbReference>
<comment type="catalytic activity">
    <reaction evidence="9">
        <text>a 1-acyl-sn-glycero-3-phosphocholine + H2O = sn-glycerol 3-phosphocholine + a fatty acid + H(+)</text>
        <dbReference type="Rhea" id="RHEA:15177"/>
        <dbReference type="ChEBI" id="CHEBI:15377"/>
        <dbReference type="ChEBI" id="CHEBI:15378"/>
        <dbReference type="ChEBI" id="CHEBI:16870"/>
        <dbReference type="ChEBI" id="CHEBI:28868"/>
        <dbReference type="ChEBI" id="CHEBI:58168"/>
        <dbReference type="EC" id="3.1.1.5"/>
    </reaction>
</comment>
<evidence type="ECO:0000256" key="3">
    <source>
        <dbReference type="ARBA" id="ARBA00022729"/>
    </source>
</evidence>
<dbReference type="PROSITE" id="PS51210">
    <property type="entry name" value="PLA2C"/>
    <property type="match status" value="1"/>
</dbReference>
<evidence type="ECO:0000256" key="7">
    <source>
        <dbReference type="ARBA" id="ARBA00023180"/>
    </source>
</evidence>
<dbReference type="GO" id="GO:0004623">
    <property type="term" value="F:phospholipase A2 activity"/>
    <property type="evidence" value="ECO:0007669"/>
    <property type="project" value="TreeGrafter"/>
</dbReference>
<keyword evidence="12" id="KW-1185">Reference proteome</keyword>
<keyword evidence="6 8" id="KW-0443">Lipid metabolism</keyword>
<evidence type="ECO:0000259" key="10">
    <source>
        <dbReference type="PROSITE" id="PS51210"/>
    </source>
</evidence>
<dbReference type="SUPFAM" id="SSF52151">
    <property type="entry name" value="FabD/lysophospholipase-like"/>
    <property type="match status" value="2"/>
</dbReference>
<name>A0A0L6UW38_9BASI</name>
<dbReference type="EC" id="3.1.1.5" evidence="2 9"/>
<keyword evidence="3" id="KW-0732">Signal</keyword>
<keyword evidence="4 8" id="KW-0378">Hydrolase</keyword>
<comment type="similarity">
    <text evidence="1 9">Belongs to the lysophospholipase family.</text>
</comment>
<dbReference type="AlphaFoldDB" id="A0A0L6UW38"/>
<dbReference type="Gene3D" id="3.40.1090.10">
    <property type="entry name" value="Cytosolic phospholipase A2 catalytic domain"/>
    <property type="match status" value="1"/>
</dbReference>
<dbReference type="InterPro" id="IPR002642">
    <property type="entry name" value="LysoPLipase_cat_dom"/>
</dbReference>
<evidence type="ECO:0000256" key="4">
    <source>
        <dbReference type="ARBA" id="ARBA00022801"/>
    </source>
</evidence>
<proteinExistence type="inferred from homology"/>
<evidence type="ECO:0000313" key="12">
    <source>
        <dbReference type="Proteomes" id="UP000037035"/>
    </source>
</evidence>
<dbReference type="GO" id="GO:0005829">
    <property type="term" value="C:cytosol"/>
    <property type="evidence" value="ECO:0007669"/>
    <property type="project" value="TreeGrafter"/>
</dbReference>
<dbReference type="Proteomes" id="UP000037035">
    <property type="component" value="Unassembled WGS sequence"/>
</dbReference>
<evidence type="ECO:0000313" key="11">
    <source>
        <dbReference type="EMBL" id="KNZ52714.1"/>
    </source>
</evidence>
<keyword evidence="7" id="KW-0325">Glycoprotein</keyword>
<evidence type="ECO:0000256" key="8">
    <source>
        <dbReference type="PROSITE-ProRule" id="PRU00555"/>
    </source>
</evidence>
<dbReference type="InterPro" id="IPR016035">
    <property type="entry name" value="Acyl_Trfase/lysoPLipase"/>
</dbReference>
<dbReference type="EMBL" id="LAVV01008470">
    <property type="protein sequence ID" value="KNZ52714.1"/>
    <property type="molecule type" value="Genomic_DNA"/>
</dbReference>
<dbReference type="SMART" id="SM00022">
    <property type="entry name" value="PLAc"/>
    <property type="match status" value="1"/>
</dbReference>
<feature type="domain" description="PLA2c" evidence="10">
    <location>
        <begin position="10"/>
        <end position="615"/>
    </location>
</feature>
<evidence type="ECO:0000256" key="9">
    <source>
        <dbReference type="RuleBase" id="RU362103"/>
    </source>
</evidence>
<keyword evidence="5 8" id="KW-0442">Lipid degradation</keyword>
<dbReference type="GO" id="GO:0004622">
    <property type="term" value="F:phosphatidylcholine lysophospholipase activity"/>
    <property type="evidence" value="ECO:0007669"/>
    <property type="project" value="UniProtKB-EC"/>
</dbReference>
<gene>
    <name evidence="11" type="ORF">VP01_3471g1</name>
</gene>
<evidence type="ECO:0000256" key="2">
    <source>
        <dbReference type="ARBA" id="ARBA00013274"/>
    </source>
</evidence>
<sequence>MPSPVVFPSVWETDGDYAFLKTQLGQGEAAYIKEKAAQSIPLWQKYLESVNLENFNLEEFLKPAKQNGGVAALTLPNLGFALSGGSARALCFSGSILDSFDARNEKANDAKVGGILQLANYAVGVSGRSHSASWLLGSWATSNFPRISTLVPNWQLSEANALWDWNIAKDYWSDYHTVEEKHKAGFPVSIVELVLASKVSHQLFFSLPSNHIHDDSFRVLLQVFGEELFPATSCKLALQSTKDLNKPYHLLTFTSCGYPRNEPEKKTSQKGKAVLWSSIRQTPQYKKRDAPFVMAVTTSRPDKGKPFTPESPTYEFTAEEFGIFHPSLNASIPIENLGSTHSTTEGSVSQTCVAGFDNAGFVMGMSSNIFSIGDSPKHEKRPKFLTAVRTFIKDINFEGKVPNAFKGLAKTADPSAGYGYQDSDRDLILMADSGLIHENIPLFPLIQPERKLDVLIALDASADGTDEEDPSLYSYPNGTQIYSIFTKTKLPSYHGYNMPNIPNAIDGTFAKLGYNKRPTFFGCDDLKGPLIIYLPNYYATDRTNTATTKITYTPQEIDDFFLNGFALATQTSGSTQNKEWPSCLACALVDRQVLRNSATRTDQCQACFKTYCAAP</sequence>
<dbReference type="VEuPathDB" id="FungiDB:VP01_3471g1"/>
<accession>A0A0L6UW38</accession>
<dbReference type="OrthoDB" id="4084751at2759"/>
<reference evidence="11 12" key="1">
    <citation type="submission" date="2015-08" db="EMBL/GenBank/DDBJ databases">
        <title>Next Generation Sequencing and Analysis of the Genome of Puccinia sorghi L Schw, the Causal Agent of Maize Common Rust.</title>
        <authorList>
            <person name="Rochi L."/>
            <person name="Burguener G."/>
            <person name="Darino M."/>
            <person name="Turjanski A."/>
            <person name="Kreff E."/>
            <person name="Dieguez M.J."/>
            <person name="Sacco F."/>
        </authorList>
    </citation>
    <scope>NUCLEOTIDE SEQUENCE [LARGE SCALE GENOMIC DNA]</scope>
    <source>
        <strain evidence="11 12">RO10H11247</strain>
    </source>
</reference>
<dbReference type="PANTHER" id="PTHR10728">
    <property type="entry name" value="CYTOSOLIC PHOSPHOLIPASE A2"/>
    <property type="match status" value="1"/>
</dbReference>
<organism evidence="11 12">
    <name type="scientific">Puccinia sorghi</name>
    <dbReference type="NCBI Taxonomy" id="27349"/>
    <lineage>
        <taxon>Eukaryota</taxon>
        <taxon>Fungi</taxon>
        <taxon>Dikarya</taxon>
        <taxon>Basidiomycota</taxon>
        <taxon>Pucciniomycotina</taxon>
        <taxon>Pucciniomycetes</taxon>
        <taxon>Pucciniales</taxon>
        <taxon>Pucciniaceae</taxon>
        <taxon>Puccinia</taxon>
    </lineage>
</organism>